<dbReference type="InterPro" id="IPR024412">
    <property type="entry name" value="Lsr2_dim_dom"/>
</dbReference>
<dbReference type="AlphaFoldDB" id="A0A917G8M0"/>
<evidence type="ECO:0000313" key="3">
    <source>
        <dbReference type="Proteomes" id="UP000654257"/>
    </source>
</evidence>
<keyword evidence="3" id="KW-1185">Reference proteome</keyword>
<dbReference type="EMBL" id="BMCU01000006">
    <property type="protein sequence ID" value="GGG27614.1"/>
    <property type="molecule type" value="Genomic_DNA"/>
</dbReference>
<dbReference type="Gene3D" id="3.30.60.230">
    <property type="entry name" value="Lsr2, dimerization domain"/>
    <property type="match status" value="1"/>
</dbReference>
<gene>
    <name evidence="2" type="ORF">GCM10007304_46810</name>
</gene>
<comment type="caution">
    <text evidence="2">The sequence shown here is derived from an EMBL/GenBank/DDBJ whole genome shotgun (WGS) entry which is preliminary data.</text>
</comment>
<organism evidence="2 3">
    <name type="scientific">Rhodococcoides trifolii</name>
    <dbReference type="NCBI Taxonomy" id="908250"/>
    <lineage>
        <taxon>Bacteria</taxon>
        <taxon>Bacillati</taxon>
        <taxon>Actinomycetota</taxon>
        <taxon>Actinomycetes</taxon>
        <taxon>Mycobacteriales</taxon>
        <taxon>Nocardiaceae</taxon>
        <taxon>Rhodococcoides</taxon>
    </lineage>
</organism>
<dbReference type="Pfam" id="PF11774">
    <property type="entry name" value="Lsr2"/>
    <property type="match status" value="1"/>
</dbReference>
<evidence type="ECO:0000313" key="2">
    <source>
        <dbReference type="EMBL" id="GGG27614.1"/>
    </source>
</evidence>
<dbReference type="InterPro" id="IPR042261">
    <property type="entry name" value="Lsr2-like_dimerization"/>
</dbReference>
<evidence type="ECO:0000259" key="1">
    <source>
        <dbReference type="Pfam" id="PF11774"/>
    </source>
</evidence>
<dbReference type="GO" id="GO:0003677">
    <property type="term" value="F:DNA binding"/>
    <property type="evidence" value="ECO:0007669"/>
    <property type="project" value="InterPro"/>
</dbReference>
<dbReference type="Proteomes" id="UP000654257">
    <property type="component" value="Unassembled WGS sequence"/>
</dbReference>
<name>A0A917G8M0_9NOCA</name>
<feature type="domain" description="Lsr2 dimerization" evidence="1">
    <location>
        <begin position="1"/>
        <end position="52"/>
    </location>
</feature>
<reference evidence="2" key="1">
    <citation type="journal article" date="2014" name="Int. J. Syst. Evol. Microbiol.">
        <title>Complete genome sequence of Corynebacterium casei LMG S-19264T (=DSM 44701T), isolated from a smear-ripened cheese.</title>
        <authorList>
            <consortium name="US DOE Joint Genome Institute (JGI-PGF)"/>
            <person name="Walter F."/>
            <person name="Albersmeier A."/>
            <person name="Kalinowski J."/>
            <person name="Ruckert C."/>
        </authorList>
    </citation>
    <scope>NUCLEOTIDE SEQUENCE</scope>
    <source>
        <strain evidence="2">CCM 7905</strain>
    </source>
</reference>
<accession>A0A917G8M0</accession>
<reference evidence="2" key="2">
    <citation type="submission" date="2020-09" db="EMBL/GenBank/DDBJ databases">
        <authorList>
            <person name="Sun Q."/>
            <person name="Sedlacek I."/>
        </authorList>
    </citation>
    <scope>NUCLEOTIDE SEQUENCE</scope>
    <source>
        <strain evidence="2">CCM 7905</strain>
    </source>
</reference>
<protein>
    <recommendedName>
        <fullName evidence="1">Lsr2 dimerization domain-containing protein</fullName>
    </recommendedName>
</protein>
<sequence length="53" mass="5756">MAKREIVELTDDVDGSVITAGSGETINFSVSGVDYTIDLKAKNAKALRRTFDH</sequence>
<proteinExistence type="predicted"/>